<name>T1KES8_TETUR</name>
<reference evidence="2" key="1">
    <citation type="submission" date="2011-08" db="EMBL/GenBank/DDBJ databases">
        <authorList>
            <person name="Rombauts S."/>
        </authorList>
    </citation>
    <scope>NUCLEOTIDE SEQUENCE</scope>
    <source>
        <strain evidence="2">London</strain>
    </source>
</reference>
<evidence type="ECO:0000313" key="1">
    <source>
        <dbReference type="EnsemblMetazoa" id="tetur10g00610.1"/>
    </source>
</evidence>
<sequence>MEQWERWRNAVNYHFLYQTLLLI</sequence>
<reference evidence="1" key="2">
    <citation type="submission" date="2015-06" db="UniProtKB">
        <authorList>
            <consortium name="EnsemblMetazoa"/>
        </authorList>
    </citation>
    <scope>IDENTIFICATION</scope>
</reference>
<dbReference type="EMBL" id="CAEY01000028">
    <property type="status" value="NOT_ANNOTATED_CDS"/>
    <property type="molecule type" value="Genomic_DNA"/>
</dbReference>
<proteinExistence type="predicted"/>
<dbReference type="EnsemblMetazoa" id="tetur10g00610.1">
    <property type="protein sequence ID" value="tetur10g00610.1"/>
    <property type="gene ID" value="tetur10g00610"/>
</dbReference>
<protein>
    <submittedName>
        <fullName evidence="1">Uncharacterized protein</fullName>
    </submittedName>
</protein>
<evidence type="ECO:0000313" key="2">
    <source>
        <dbReference type="Proteomes" id="UP000015104"/>
    </source>
</evidence>
<dbReference type="HOGENOM" id="CLU_3423463_0_0_1"/>
<accession>T1KES8</accession>
<keyword evidence="2" id="KW-1185">Reference proteome</keyword>
<dbReference type="AlphaFoldDB" id="T1KES8"/>
<dbReference type="Proteomes" id="UP000015104">
    <property type="component" value="Unassembled WGS sequence"/>
</dbReference>
<organism evidence="1 2">
    <name type="scientific">Tetranychus urticae</name>
    <name type="common">Two-spotted spider mite</name>
    <dbReference type="NCBI Taxonomy" id="32264"/>
    <lineage>
        <taxon>Eukaryota</taxon>
        <taxon>Metazoa</taxon>
        <taxon>Ecdysozoa</taxon>
        <taxon>Arthropoda</taxon>
        <taxon>Chelicerata</taxon>
        <taxon>Arachnida</taxon>
        <taxon>Acari</taxon>
        <taxon>Acariformes</taxon>
        <taxon>Trombidiformes</taxon>
        <taxon>Prostigmata</taxon>
        <taxon>Eleutherengona</taxon>
        <taxon>Raphignathae</taxon>
        <taxon>Tetranychoidea</taxon>
        <taxon>Tetranychidae</taxon>
        <taxon>Tetranychus</taxon>
    </lineage>
</organism>